<comment type="caution">
    <text evidence="1">The sequence shown here is derived from an EMBL/GenBank/DDBJ whole genome shotgun (WGS) entry which is preliminary data.</text>
</comment>
<reference evidence="1 2" key="1">
    <citation type="journal article" date="2019" name="Genome Biol. Evol.">
        <title>Insights into the evolution of the New World diploid cottons (Gossypium, subgenus Houzingenia) based on genome sequencing.</title>
        <authorList>
            <person name="Grover C.E."/>
            <person name="Arick M.A. 2nd"/>
            <person name="Thrash A."/>
            <person name="Conover J.L."/>
            <person name="Sanders W.S."/>
            <person name="Peterson D.G."/>
            <person name="Frelichowski J.E."/>
            <person name="Scheffler J.A."/>
            <person name="Scheffler B.E."/>
            <person name="Wendel J.F."/>
        </authorList>
    </citation>
    <scope>NUCLEOTIDE SEQUENCE [LARGE SCALE GENOMIC DNA]</scope>
    <source>
        <strain evidence="1">5</strain>
        <tissue evidence="1">Leaf</tissue>
    </source>
</reference>
<accession>A0A7J9CZE0</accession>
<organism evidence="1 2">
    <name type="scientific">Gossypium gossypioides</name>
    <name type="common">Mexican cotton</name>
    <name type="synonym">Selera gossypioides</name>
    <dbReference type="NCBI Taxonomy" id="34282"/>
    <lineage>
        <taxon>Eukaryota</taxon>
        <taxon>Viridiplantae</taxon>
        <taxon>Streptophyta</taxon>
        <taxon>Embryophyta</taxon>
        <taxon>Tracheophyta</taxon>
        <taxon>Spermatophyta</taxon>
        <taxon>Magnoliopsida</taxon>
        <taxon>eudicotyledons</taxon>
        <taxon>Gunneridae</taxon>
        <taxon>Pentapetalae</taxon>
        <taxon>rosids</taxon>
        <taxon>malvids</taxon>
        <taxon>Malvales</taxon>
        <taxon>Malvaceae</taxon>
        <taxon>Malvoideae</taxon>
        <taxon>Gossypium</taxon>
    </lineage>
</organism>
<evidence type="ECO:0000313" key="1">
    <source>
        <dbReference type="EMBL" id="MBA0753718.1"/>
    </source>
</evidence>
<dbReference type="AlphaFoldDB" id="A0A7J9CZE0"/>
<sequence>MNFNTYKPESCGNVTFHYPFSMKAQDDSDNWFKVICDKTADGKEAPAFTTQISTTSSGLQVVGLNSFFANMSDMVNSSDYRRKRSCGCASLISYNIDLTDDFNLSNRTHAPTQLQWGTLISGECYLNDSSDTSCTFDGEYCWSRLSSNHLCSCRRDNGDFSYSTSCK</sequence>
<protein>
    <submittedName>
        <fullName evidence="1">Uncharacterized protein</fullName>
    </submittedName>
</protein>
<gene>
    <name evidence="1" type="ORF">Gogos_020559</name>
</gene>
<dbReference type="Proteomes" id="UP000593579">
    <property type="component" value="Unassembled WGS sequence"/>
</dbReference>
<dbReference type="OrthoDB" id="983866at2759"/>
<feature type="non-terminal residue" evidence="1">
    <location>
        <position position="167"/>
    </location>
</feature>
<keyword evidence="2" id="KW-1185">Reference proteome</keyword>
<evidence type="ECO:0000313" key="2">
    <source>
        <dbReference type="Proteomes" id="UP000593579"/>
    </source>
</evidence>
<dbReference type="EMBL" id="JABEZY010257686">
    <property type="protein sequence ID" value="MBA0753718.1"/>
    <property type="molecule type" value="Genomic_DNA"/>
</dbReference>
<proteinExistence type="predicted"/>
<name>A0A7J9CZE0_GOSGO</name>